<accession>A0A4U7JI78</accession>
<dbReference type="OrthoDB" id="9779340at2"/>
<keyword evidence="4" id="KW-1185">Reference proteome</keyword>
<evidence type="ECO:0000313" key="3">
    <source>
        <dbReference type="EMBL" id="QNU67001.1"/>
    </source>
</evidence>
<sequence length="522" mass="58938">MSLELIKEAFKVNNLLGEDTIQTVIDNDIIVSDTKPDIARVLLLDGDVFITGCDTGTDRVVTSGCIVCKILYISDDESKSIKGIVSNIPFSETSDIQNVRSGMKCRAKAAIEHMDYNLINGRKINVKAILSKNVKVYDEIEREISCDITGIDNIQVLRESVVLNTFLGSNKVNFIIKEDLELPTSKPTIGEIVRNDVKISNKDYKITDGKIFVNSDINISTLYVADDEERSLQFMENELVFNQFVELENVDEDTILDIDYELIDYKIDAVEDTDGELRLIRAEIALNIYAQGVCQKTIEVLSDAYSTNSRINLERQQINIDELFSENRSQIVIKDTVALDECNPNVSEIFNVLCKHSVSDSRIEDNKIIIEGSVENNILYLANNEEQPVFCFKKEIPFTHEIEIKGIRSDMPYDISLEVEHCNYSMLTSDQVEIRNVLGVSTKVQSKKNIPIINKAIENLIDDKKQLSLPSIIVYITQPGDSLWKIAKKYGTTVDELMKINNLSENDILMPGQQILILKKAV</sequence>
<name>A0A4U7JI78_9FIRM</name>
<dbReference type="PANTHER" id="PTHR33734:SF22">
    <property type="entry name" value="MEMBRANE-BOUND LYTIC MUREIN TRANSGLYCOSYLASE D"/>
    <property type="match status" value="1"/>
</dbReference>
<feature type="domain" description="LysM" evidence="2">
    <location>
        <begin position="473"/>
        <end position="517"/>
    </location>
</feature>
<dbReference type="SMART" id="SM00257">
    <property type="entry name" value="LysM"/>
    <property type="match status" value="1"/>
</dbReference>
<reference evidence="3 4" key="1">
    <citation type="submission" date="2020-09" db="EMBL/GenBank/DDBJ databases">
        <title>Characterization and genome sequencing of Ruminiclostridium sp. nov. MA18.</title>
        <authorList>
            <person name="Rettenmaier R."/>
            <person name="Kowollik M.-L."/>
            <person name="Liebl W."/>
            <person name="Zverlov V."/>
        </authorList>
    </citation>
    <scope>NUCLEOTIDE SEQUENCE [LARGE SCALE GENOMIC DNA]</scope>
    <source>
        <strain evidence="3 4">MA18</strain>
    </source>
</reference>
<dbReference type="GO" id="GO:0008932">
    <property type="term" value="F:lytic endotransglycosylase activity"/>
    <property type="evidence" value="ECO:0007669"/>
    <property type="project" value="TreeGrafter"/>
</dbReference>
<feature type="domain" description="HTH cro/C1-type" evidence="1">
    <location>
        <begin position="481"/>
        <end position="497"/>
    </location>
</feature>
<organism evidence="3 4">
    <name type="scientific">Ruminiclostridium herbifermentans</name>
    <dbReference type="NCBI Taxonomy" id="2488810"/>
    <lineage>
        <taxon>Bacteria</taxon>
        <taxon>Bacillati</taxon>
        <taxon>Bacillota</taxon>
        <taxon>Clostridia</taxon>
        <taxon>Eubacteriales</taxon>
        <taxon>Oscillospiraceae</taxon>
        <taxon>Ruminiclostridium</taxon>
    </lineage>
</organism>
<dbReference type="InterPro" id="IPR024300">
    <property type="entry name" value="SipL_SPOCS_dom"/>
</dbReference>
<gene>
    <name evidence="3" type="ORF">EHE19_000110</name>
</gene>
<dbReference type="PANTHER" id="PTHR33734">
    <property type="entry name" value="LYSM DOMAIN-CONTAINING GPI-ANCHORED PROTEIN 2"/>
    <property type="match status" value="1"/>
</dbReference>
<dbReference type="KEGG" id="rher:EHE19_000110"/>
<dbReference type="PROSITE" id="PS50943">
    <property type="entry name" value="HTH_CROC1"/>
    <property type="match status" value="1"/>
</dbReference>
<dbReference type="SUPFAM" id="SSF54106">
    <property type="entry name" value="LysM domain"/>
    <property type="match status" value="1"/>
</dbReference>
<dbReference type="Pfam" id="PF12673">
    <property type="entry name" value="SipL"/>
    <property type="match status" value="3"/>
</dbReference>
<proteinExistence type="predicted"/>
<dbReference type="Pfam" id="PF01476">
    <property type="entry name" value="LysM"/>
    <property type="match status" value="1"/>
</dbReference>
<dbReference type="CDD" id="cd00118">
    <property type="entry name" value="LysM"/>
    <property type="match status" value="1"/>
</dbReference>
<dbReference type="RefSeq" id="WP_137697068.1">
    <property type="nucleotide sequence ID" value="NZ_CP061336.1"/>
</dbReference>
<evidence type="ECO:0000259" key="2">
    <source>
        <dbReference type="PROSITE" id="PS51782"/>
    </source>
</evidence>
<dbReference type="Proteomes" id="UP000306409">
    <property type="component" value="Chromosome"/>
</dbReference>
<evidence type="ECO:0000313" key="4">
    <source>
        <dbReference type="Proteomes" id="UP000306409"/>
    </source>
</evidence>
<dbReference type="Gene3D" id="3.10.350.10">
    <property type="entry name" value="LysM domain"/>
    <property type="match status" value="1"/>
</dbReference>
<evidence type="ECO:0000259" key="1">
    <source>
        <dbReference type="PROSITE" id="PS50943"/>
    </source>
</evidence>
<dbReference type="InterPro" id="IPR036779">
    <property type="entry name" value="LysM_dom_sf"/>
</dbReference>
<dbReference type="InterPro" id="IPR001387">
    <property type="entry name" value="Cro/C1-type_HTH"/>
</dbReference>
<protein>
    <submittedName>
        <fullName evidence="3">DUF3794 domain-containing protein</fullName>
    </submittedName>
</protein>
<dbReference type="AlphaFoldDB" id="A0A4U7JI78"/>
<dbReference type="EMBL" id="CP061336">
    <property type="protein sequence ID" value="QNU67001.1"/>
    <property type="molecule type" value="Genomic_DNA"/>
</dbReference>
<dbReference type="InterPro" id="IPR018392">
    <property type="entry name" value="LysM"/>
</dbReference>
<dbReference type="PROSITE" id="PS51782">
    <property type="entry name" value="LYSM"/>
    <property type="match status" value="1"/>
</dbReference>